<name>A0A8X6XU81_9ARAC</name>
<dbReference type="PANTHER" id="PTHR47326">
    <property type="entry name" value="TRANSPOSABLE ELEMENT TC3 TRANSPOSASE-LIKE PROTEIN"/>
    <property type="match status" value="1"/>
</dbReference>
<accession>A0A8X6XU81</accession>
<dbReference type="InterPro" id="IPR036397">
    <property type="entry name" value="RNaseH_sf"/>
</dbReference>
<dbReference type="EMBL" id="BMAV01012474">
    <property type="protein sequence ID" value="GFY59173.1"/>
    <property type="molecule type" value="Genomic_DNA"/>
</dbReference>
<reference evidence="1" key="1">
    <citation type="submission" date="2020-08" db="EMBL/GenBank/DDBJ databases">
        <title>Multicomponent nature underlies the extraordinary mechanical properties of spider dragline silk.</title>
        <authorList>
            <person name="Kono N."/>
            <person name="Nakamura H."/>
            <person name="Mori M."/>
            <person name="Yoshida Y."/>
            <person name="Ohtoshi R."/>
            <person name="Malay A.D."/>
            <person name="Moran D.A.P."/>
            <person name="Tomita M."/>
            <person name="Numata K."/>
            <person name="Arakawa K."/>
        </authorList>
    </citation>
    <scope>NUCLEOTIDE SEQUENCE</scope>
</reference>
<dbReference type="Gene3D" id="3.30.420.10">
    <property type="entry name" value="Ribonuclease H-like superfamily/Ribonuclease H"/>
    <property type="match status" value="1"/>
</dbReference>
<proteinExistence type="predicted"/>
<dbReference type="AlphaFoldDB" id="A0A8X6XU81"/>
<comment type="caution">
    <text evidence="1">The sequence shown here is derived from an EMBL/GenBank/DDBJ whole genome shotgun (WGS) entry which is preliminary data.</text>
</comment>
<protein>
    <submittedName>
        <fullName evidence="1">DUF4817 domain-containing protein</fullName>
    </submittedName>
</protein>
<sequence>MIFNDESCFHKCGKVNKHNCRIWGNENPHQLCEYERDTPKVNVWLGLDTNDIIGPFFFVEKTDMRHVHLCCSANSTRFSVSARRHSTTQSRLMLSHF</sequence>
<keyword evidence="2" id="KW-1185">Reference proteome</keyword>
<evidence type="ECO:0000313" key="2">
    <source>
        <dbReference type="Proteomes" id="UP000886998"/>
    </source>
</evidence>
<evidence type="ECO:0000313" key="1">
    <source>
        <dbReference type="EMBL" id="GFY59173.1"/>
    </source>
</evidence>
<dbReference type="Proteomes" id="UP000886998">
    <property type="component" value="Unassembled WGS sequence"/>
</dbReference>
<dbReference type="GO" id="GO:0003676">
    <property type="term" value="F:nucleic acid binding"/>
    <property type="evidence" value="ECO:0007669"/>
    <property type="project" value="InterPro"/>
</dbReference>
<dbReference type="OrthoDB" id="6434571at2759"/>
<dbReference type="PANTHER" id="PTHR47326:SF1">
    <property type="entry name" value="HTH PSQ-TYPE DOMAIN-CONTAINING PROTEIN"/>
    <property type="match status" value="1"/>
</dbReference>
<organism evidence="1 2">
    <name type="scientific">Trichonephila inaurata madagascariensis</name>
    <dbReference type="NCBI Taxonomy" id="2747483"/>
    <lineage>
        <taxon>Eukaryota</taxon>
        <taxon>Metazoa</taxon>
        <taxon>Ecdysozoa</taxon>
        <taxon>Arthropoda</taxon>
        <taxon>Chelicerata</taxon>
        <taxon>Arachnida</taxon>
        <taxon>Araneae</taxon>
        <taxon>Araneomorphae</taxon>
        <taxon>Entelegynae</taxon>
        <taxon>Araneoidea</taxon>
        <taxon>Nephilidae</taxon>
        <taxon>Trichonephila</taxon>
        <taxon>Trichonephila inaurata</taxon>
    </lineage>
</organism>
<gene>
    <name evidence="1" type="primary">g.35129</name>
    <name evidence="1" type="ORF">TNIN_316911</name>
</gene>